<dbReference type="SUPFAM" id="SSF55874">
    <property type="entry name" value="ATPase domain of HSP90 chaperone/DNA topoisomerase II/histidine kinase"/>
    <property type="match status" value="1"/>
</dbReference>
<evidence type="ECO:0000313" key="5">
    <source>
        <dbReference type="Proteomes" id="UP001470288"/>
    </source>
</evidence>
<keyword evidence="2" id="KW-0472">Membrane</keyword>
<evidence type="ECO:0000256" key="1">
    <source>
        <dbReference type="SAM" id="Coils"/>
    </source>
</evidence>
<dbReference type="Gene3D" id="3.30.565.10">
    <property type="entry name" value="Histidine kinase-like ATPase, C-terminal domain"/>
    <property type="match status" value="1"/>
</dbReference>
<feature type="transmembrane region" description="Helical" evidence="2">
    <location>
        <begin position="124"/>
        <end position="146"/>
    </location>
</feature>
<feature type="transmembrane region" description="Helical" evidence="2">
    <location>
        <begin position="64"/>
        <end position="81"/>
    </location>
</feature>
<gene>
    <name evidence="4" type="ORF">WMO62_00185</name>
</gene>
<evidence type="ECO:0000259" key="3">
    <source>
        <dbReference type="Pfam" id="PF14501"/>
    </source>
</evidence>
<keyword evidence="2" id="KW-1133">Transmembrane helix</keyword>
<protein>
    <submittedName>
        <fullName evidence="4">GHKL domain-containing protein</fullName>
    </submittedName>
</protein>
<feature type="transmembrane region" description="Helical" evidence="2">
    <location>
        <begin position="93"/>
        <end position="112"/>
    </location>
</feature>
<name>A0ABV1HWG6_9FIRM</name>
<keyword evidence="2" id="KW-0812">Transmembrane</keyword>
<dbReference type="CDD" id="cd16935">
    <property type="entry name" value="HATPase_AgrC-ComD-like"/>
    <property type="match status" value="1"/>
</dbReference>
<feature type="transmembrane region" description="Helical" evidence="2">
    <location>
        <begin position="153"/>
        <end position="171"/>
    </location>
</feature>
<feature type="transmembrane region" description="Helical" evidence="2">
    <location>
        <begin position="183"/>
        <end position="204"/>
    </location>
</feature>
<dbReference type="InterPro" id="IPR036890">
    <property type="entry name" value="HATPase_C_sf"/>
</dbReference>
<evidence type="ECO:0000256" key="2">
    <source>
        <dbReference type="SAM" id="Phobius"/>
    </source>
</evidence>
<dbReference type="Proteomes" id="UP001470288">
    <property type="component" value="Unassembled WGS sequence"/>
</dbReference>
<dbReference type="RefSeq" id="WP_349143395.1">
    <property type="nucleotide sequence ID" value="NZ_JBBMFC010000001.1"/>
</dbReference>
<dbReference type="InterPro" id="IPR032834">
    <property type="entry name" value="NatK-like_C"/>
</dbReference>
<comment type="caution">
    <text evidence="4">The sequence shown here is derived from an EMBL/GenBank/DDBJ whole genome shotgun (WGS) entry which is preliminary data.</text>
</comment>
<sequence length="422" mass="49120">MLLQILFYTHHLTTLLFGVFLSAFFLGVNRNWKNIGILLLSALASGLLCLISIFLIGTEFSDEIYPFVVHLPLLLILVFYYKFRWLQSLTSILTAYLCCQYSNWAGIFVLTLTHEEWCYYLCRILVTLIVFFLLCRYLCPTTALLFEKSDRELIIICSMPFVYYLFDYATTKFSTLLYSGSKVVSEFMGFALCLAYLLFLLIYFREYELKSRTEQYNELINMQLRSLRSEIEQAKKSEHNMSILRHDMRHHLMILQTYVQNQETDKALDYIQQIHQTYENTIISTFSQNELLNSILSIYSSRLQELGIAFHAQVAAPKDLPCSEMIFCAILSNILENAMNAVKDLSQENRRIELHIFEKMNHLMLLEKNPAPVPPVFSDGIPVTRRSGHGLGVKSIIYYVESQQGQYQFFMEGTDFAVRIIL</sequence>
<proteinExistence type="predicted"/>
<dbReference type="EMBL" id="JBBMFC010000001">
    <property type="protein sequence ID" value="MEQ2577257.1"/>
    <property type="molecule type" value="Genomic_DNA"/>
</dbReference>
<reference evidence="4 5" key="1">
    <citation type="submission" date="2024-03" db="EMBL/GenBank/DDBJ databases">
        <title>Human intestinal bacterial collection.</title>
        <authorList>
            <person name="Pauvert C."/>
            <person name="Hitch T.C.A."/>
            <person name="Clavel T."/>
        </authorList>
    </citation>
    <scope>NUCLEOTIDE SEQUENCE [LARGE SCALE GENOMIC DNA]</scope>
    <source>
        <strain evidence="4 5">CLA-AA-H78B</strain>
    </source>
</reference>
<keyword evidence="5" id="KW-1185">Reference proteome</keyword>
<evidence type="ECO:0000313" key="4">
    <source>
        <dbReference type="EMBL" id="MEQ2577257.1"/>
    </source>
</evidence>
<organism evidence="4 5">
    <name type="scientific">Hominiventricola aquisgranensis</name>
    <dbReference type="NCBI Taxonomy" id="3133164"/>
    <lineage>
        <taxon>Bacteria</taxon>
        <taxon>Bacillati</taxon>
        <taxon>Bacillota</taxon>
        <taxon>Clostridia</taxon>
        <taxon>Lachnospirales</taxon>
        <taxon>Lachnospiraceae</taxon>
        <taxon>Hominiventricola</taxon>
    </lineage>
</organism>
<dbReference type="Pfam" id="PF14501">
    <property type="entry name" value="HATPase_c_5"/>
    <property type="match status" value="1"/>
</dbReference>
<feature type="transmembrane region" description="Helical" evidence="2">
    <location>
        <begin position="6"/>
        <end position="28"/>
    </location>
</feature>
<feature type="coiled-coil region" evidence="1">
    <location>
        <begin position="328"/>
        <end position="355"/>
    </location>
</feature>
<feature type="domain" description="Sensor histidine kinase NatK-like C-terminal" evidence="3">
    <location>
        <begin position="327"/>
        <end position="421"/>
    </location>
</feature>
<feature type="transmembrane region" description="Helical" evidence="2">
    <location>
        <begin position="35"/>
        <end position="58"/>
    </location>
</feature>
<keyword evidence="1" id="KW-0175">Coiled coil</keyword>
<accession>A0ABV1HWG6</accession>